<dbReference type="Gene3D" id="3.40.50.300">
    <property type="entry name" value="P-loop containing nucleotide triphosphate hydrolases"/>
    <property type="match status" value="1"/>
</dbReference>
<evidence type="ECO:0000313" key="13">
    <source>
        <dbReference type="Proteomes" id="UP000005459"/>
    </source>
</evidence>
<evidence type="ECO:0000256" key="2">
    <source>
        <dbReference type="ARBA" id="ARBA00022475"/>
    </source>
</evidence>
<dbReference type="CDD" id="cd05387">
    <property type="entry name" value="BY-kinase"/>
    <property type="match status" value="1"/>
</dbReference>
<dbReference type="Pfam" id="PF13807">
    <property type="entry name" value="GNVR"/>
    <property type="match status" value="1"/>
</dbReference>
<evidence type="ECO:0000256" key="6">
    <source>
        <dbReference type="ARBA" id="ARBA00022989"/>
    </source>
</evidence>
<dbReference type="InterPro" id="IPR050445">
    <property type="entry name" value="Bact_polysacc_biosynth/exp"/>
</dbReference>
<evidence type="ECO:0000256" key="8">
    <source>
        <dbReference type="SAM" id="Coils"/>
    </source>
</evidence>
<keyword evidence="8" id="KW-0175">Coiled coil</keyword>
<evidence type="ECO:0000313" key="12">
    <source>
        <dbReference type="EMBL" id="EGV20619.1"/>
    </source>
</evidence>
<comment type="subcellular location">
    <subcellularLocation>
        <location evidence="1">Cell membrane</location>
        <topology evidence="1">Multi-pass membrane protein</topology>
    </subcellularLocation>
</comment>
<dbReference type="InterPro" id="IPR003856">
    <property type="entry name" value="LPS_length_determ_N"/>
</dbReference>
<feature type="transmembrane region" description="Helical" evidence="9">
    <location>
        <begin position="57"/>
        <end position="79"/>
    </location>
</feature>
<dbReference type="AlphaFoldDB" id="F9U646"/>
<keyword evidence="3 9" id="KW-0812">Transmembrane</keyword>
<keyword evidence="12" id="KW-0808">Transferase</keyword>
<feature type="coiled-coil region" evidence="8">
    <location>
        <begin position="371"/>
        <end position="434"/>
    </location>
</feature>
<feature type="domain" description="Tyrosine-protein kinase G-rich" evidence="11">
    <location>
        <begin position="434"/>
        <end position="504"/>
    </location>
</feature>
<dbReference type="EMBL" id="AFWV01000001">
    <property type="protein sequence ID" value="EGV20619.1"/>
    <property type="molecule type" value="Genomic_DNA"/>
</dbReference>
<dbReference type="Pfam" id="PF10609">
    <property type="entry name" value="ParA"/>
    <property type="match status" value="1"/>
</dbReference>
<organism evidence="12 13">
    <name type="scientific">Thiocapsa marina 5811</name>
    <dbReference type="NCBI Taxonomy" id="768671"/>
    <lineage>
        <taxon>Bacteria</taxon>
        <taxon>Pseudomonadati</taxon>
        <taxon>Pseudomonadota</taxon>
        <taxon>Gammaproteobacteria</taxon>
        <taxon>Chromatiales</taxon>
        <taxon>Chromatiaceae</taxon>
        <taxon>Thiocapsa</taxon>
    </lineage>
</organism>
<keyword evidence="2" id="KW-1003">Cell membrane</keyword>
<dbReference type="PANTHER" id="PTHR32309">
    <property type="entry name" value="TYROSINE-PROTEIN KINASE"/>
    <property type="match status" value="1"/>
</dbReference>
<evidence type="ECO:0000256" key="5">
    <source>
        <dbReference type="ARBA" id="ARBA00022840"/>
    </source>
</evidence>
<dbReference type="eggNOG" id="COG3206">
    <property type="taxonomic scope" value="Bacteria"/>
</dbReference>
<dbReference type="Proteomes" id="UP000005459">
    <property type="component" value="Unassembled WGS sequence"/>
</dbReference>
<keyword evidence="5" id="KW-0067">ATP-binding</keyword>
<dbReference type="GO" id="GO:0005524">
    <property type="term" value="F:ATP binding"/>
    <property type="evidence" value="ECO:0007669"/>
    <property type="project" value="UniProtKB-KW"/>
</dbReference>
<keyword evidence="7 9" id="KW-0472">Membrane</keyword>
<dbReference type="NCBIfam" id="TIGR01007">
    <property type="entry name" value="eps_fam"/>
    <property type="match status" value="1"/>
</dbReference>
<dbReference type="GO" id="GO:0005886">
    <property type="term" value="C:plasma membrane"/>
    <property type="evidence" value="ECO:0007669"/>
    <property type="project" value="UniProtKB-SubCell"/>
</dbReference>
<feature type="domain" description="Polysaccharide chain length determinant N-terminal" evidence="10">
    <location>
        <begin position="40"/>
        <end position="130"/>
    </location>
</feature>
<accession>F9U646</accession>
<sequence>MKPLPPPTPSASARVPQLRQPDRLAPYEPLYYPEAVEDDGLDLRELWRIALKNRRTILLFAAIVIVTVASATLIMRPVYRATTVLEVSPQSQGIVQFQNVQSTTQDSATFQRTQIEIIKSRVVAEAVVKRLDLGEHPAFNGELRQRDLAAGLREISGMLIRPIKDGITGLFTGGAGGQTANADLSGNSAAPSEDRKMRALVGRVQGGLTVNPIRASNLIEISFESLDRQLAATVTNAVADAYLALSARKRFELSSGAESYLKSEIEELQGKLETSEKDLYAFARQNQVVDLEDRNNIIATRLTELNINLSKVKGERIAAESLYQQLAQANVDSLPTVLQDSRITDLKGQLSSLRGEYARLGQTYTSEYPRMQELQRQMDDIRATLEKELGDLVESLEVNYRQLADREERLTQAVEQQKQDLLELQDRAVQYNILKREWETNSQLYSGLLERMKEVGVAAGMERDSASVIDRALVPNGPFAPRLSRNLAIATVLGLMGGIGLALLLNLLDNSVRDPEEVERLVHLVSLGLLPRVDPKANVPSVPIELMAHLQRDQGLSEAFRSIRTSLMFATPGGAPKTLMVTSAVPGEGKSTSSVSLGIVLAQTGASVLLIDGDLRKPRLYGIFNVPRAPGLTEYLVQGESDVFYPTAIENLTLMVAGTPPPNPAELLSSGATDRMLEEMSRRFDYVIVDSSPVMGLADPIVLATKVKGVLLVSAAGLVSRGALREAVKRLRAVDAPLVGSVLNMVEPHSSEYNYYNRYYYNYGSYKETALYREVA</sequence>
<keyword evidence="4" id="KW-0547">Nucleotide-binding</keyword>
<name>F9U646_9GAMM</name>
<evidence type="ECO:0000259" key="10">
    <source>
        <dbReference type="Pfam" id="PF02706"/>
    </source>
</evidence>
<proteinExistence type="predicted"/>
<reference evidence="12 13" key="1">
    <citation type="submission" date="2011-06" db="EMBL/GenBank/DDBJ databases">
        <title>The draft genome of Thiocapsa marina 5811.</title>
        <authorList>
            <consortium name="US DOE Joint Genome Institute (JGI-PGF)"/>
            <person name="Lucas S."/>
            <person name="Han J."/>
            <person name="Cheng J.-F."/>
            <person name="Goodwin L."/>
            <person name="Pitluck S."/>
            <person name="Peters L."/>
            <person name="Land M.L."/>
            <person name="Hauser L."/>
            <person name="Vogl K."/>
            <person name="Liu Z."/>
            <person name="Imhoff J."/>
            <person name="Thiel V."/>
            <person name="Frigaard N.-U."/>
            <person name="Bryant D."/>
            <person name="Woyke T.J."/>
        </authorList>
    </citation>
    <scope>NUCLEOTIDE SEQUENCE [LARGE SCALE GENOMIC DNA]</scope>
    <source>
        <strain evidence="12 13">5811</strain>
    </source>
</reference>
<gene>
    <name evidence="12" type="ORF">ThimaDRAFT_0397</name>
</gene>
<dbReference type="GO" id="GO:0004715">
    <property type="term" value="F:non-membrane spanning protein tyrosine kinase activity"/>
    <property type="evidence" value="ECO:0007669"/>
    <property type="project" value="UniProtKB-EC"/>
</dbReference>
<evidence type="ECO:0000256" key="3">
    <source>
        <dbReference type="ARBA" id="ARBA00022692"/>
    </source>
</evidence>
<dbReference type="InterPro" id="IPR032807">
    <property type="entry name" value="GNVR"/>
</dbReference>
<protein>
    <submittedName>
        <fullName evidence="12">Capsular exopolysaccharide family</fullName>
        <ecNumber evidence="12">2.7.10.2</ecNumber>
    </submittedName>
</protein>
<dbReference type="RefSeq" id="WP_007191275.1">
    <property type="nucleotide sequence ID" value="NZ_AFWV01000001.1"/>
</dbReference>
<dbReference type="PANTHER" id="PTHR32309:SF13">
    <property type="entry name" value="FERRIC ENTEROBACTIN TRANSPORT PROTEIN FEPE"/>
    <property type="match status" value="1"/>
</dbReference>
<dbReference type="EC" id="2.7.10.2" evidence="12"/>
<evidence type="ECO:0000256" key="1">
    <source>
        <dbReference type="ARBA" id="ARBA00004651"/>
    </source>
</evidence>
<keyword evidence="13" id="KW-1185">Reference proteome</keyword>
<evidence type="ECO:0000256" key="4">
    <source>
        <dbReference type="ARBA" id="ARBA00022741"/>
    </source>
</evidence>
<dbReference type="eggNOG" id="COG0489">
    <property type="taxonomic scope" value="Bacteria"/>
</dbReference>
<dbReference type="OrthoDB" id="9775724at2"/>
<dbReference type="SUPFAM" id="SSF52540">
    <property type="entry name" value="P-loop containing nucleoside triphosphate hydrolases"/>
    <property type="match status" value="1"/>
</dbReference>
<dbReference type="InterPro" id="IPR033756">
    <property type="entry name" value="YlxH/NBP35"/>
</dbReference>
<evidence type="ECO:0000259" key="11">
    <source>
        <dbReference type="Pfam" id="PF13807"/>
    </source>
</evidence>
<evidence type="ECO:0000256" key="7">
    <source>
        <dbReference type="ARBA" id="ARBA00023136"/>
    </source>
</evidence>
<dbReference type="Pfam" id="PF02706">
    <property type="entry name" value="Wzz"/>
    <property type="match status" value="1"/>
</dbReference>
<dbReference type="STRING" id="768671.ThimaDRAFT_0397"/>
<keyword evidence="6 9" id="KW-1133">Transmembrane helix</keyword>
<evidence type="ECO:0000256" key="9">
    <source>
        <dbReference type="SAM" id="Phobius"/>
    </source>
</evidence>
<dbReference type="InterPro" id="IPR027417">
    <property type="entry name" value="P-loop_NTPase"/>
</dbReference>
<dbReference type="InterPro" id="IPR005702">
    <property type="entry name" value="Wzc-like_C"/>
</dbReference>